<name>A0ACC0AWH9_CATRO</name>
<reference evidence="2" key="1">
    <citation type="journal article" date="2023" name="Nat. Plants">
        <title>Single-cell RNA sequencing provides a high-resolution roadmap for understanding the multicellular compartmentation of specialized metabolism.</title>
        <authorList>
            <person name="Sun S."/>
            <person name="Shen X."/>
            <person name="Li Y."/>
            <person name="Li Y."/>
            <person name="Wang S."/>
            <person name="Li R."/>
            <person name="Zhang H."/>
            <person name="Shen G."/>
            <person name="Guo B."/>
            <person name="Wei J."/>
            <person name="Xu J."/>
            <person name="St-Pierre B."/>
            <person name="Chen S."/>
            <person name="Sun C."/>
        </authorList>
    </citation>
    <scope>NUCLEOTIDE SEQUENCE [LARGE SCALE GENOMIC DNA]</scope>
</reference>
<organism evidence="1 2">
    <name type="scientific">Catharanthus roseus</name>
    <name type="common">Madagascar periwinkle</name>
    <name type="synonym">Vinca rosea</name>
    <dbReference type="NCBI Taxonomy" id="4058"/>
    <lineage>
        <taxon>Eukaryota</taxon>
        <taxon>Viridiplantae</taxon>
        <taxon>Streptophyta</taxon>
        <taxon>Embryophyta</taxon>
        <taxon>Tracheophyta</taxon>
        <taxon>Spermatophyta</taxon>
        <taxon>Magnoliopsida</taxon>
        <taxon>eudicotyledons</taxon>
        <taxon>Gunneridae</taxon>
        <taxon>Pentapetalae</taxon>
        <taxon>asterids</taxon>
        <taxon>lamiids</taxon>
        <taxon>Gentianales</taxon>
        <taxon>Apocynaceae</taxon>
        <taxon>Rauvolfioideae</taxon>
        <taxon>Vinceae</taxon>
        <taxon>Catharanthinae</taxon>
        <taxon>Catharanthus</taxon>
    </lineage>
</organism>
<keyword evidence="2" id="KW-1185">Reference proteome</keyword>
<protein>
    <submittedName>
        <fullName evidence="1">Uncharacterized protein</fullName>
    </submittedName>
</protein>
<dbReference type="Proteomes" id="UP001060085">
    <property type="component" value="Linkage Group LG05"/>
</dbReference>
<gene>
    <name evidence="1" type="ORF">M9H77_23807</name>
</gene>
<evidence type="ECO:0000313" key="1">
    <source>
        <dbReference type="EMBL" id="KAI5664484.1"/>
    </source>
</evidence>
<proteinExistence type="predicted"/>
<sequence length="166" mass="18615">MSNIIVDIATSEYLGEKNSKELQAIYENLSKILNKRMFEERGPASMRSILNWILLLKLTESTSQVSMLRSRNGRNTSEPKCPKFGSNNQAAIRNLEVQLGQLASVVKENAIGKLPSNTERNPKDQVHAVTLSSGKQLPEVEKANTDEKENKEDNELQSKTEDSLKK</sequence>
<accession>A0ACC0AWH9</accession>
<dbReference type="EMBL" id="CM044705">
    <property type="protein sequence ID" value="KAI5664484.1"/>
    <property type="molecule type" value="Genomic_DNA"/>
</dbReference>
<evidence type="ECO:0000313" key="2">
    <source>
        <dbReference type="Proteomes" id="UP001060085"/>
    </source>
</evidence>
<comment type="caution">
    <text evidence="1">The sequence shown here is derived from an EMBL/GenBank/DDBJ whole genome shotgun (WGS) entry which is preliminary data.</text>
</comment>